<reference evidence="1" key="1">
    <citation type="journal article" date="2019" name="Sci. Rep.">
        <title>Draft genome of Tanacetum cinerariifolium, the natural source of mosquito coil.</title>
        <authorList>
            <person name="Yamashiro T."/>
            <person name="Shiraishi A."/>
            <person name="Satake H."/>
            <person name="Nakayama K."/>
        </authorList>
    </citation>
    <scope>NUCLEOTIDE SEQUENCE</scope>
</reference>
<accession>A0A699RSU3</accession>
<organism evidence="1">
    <name type="scientific">Tanacetum cinerariifolium</name>
    <name type="common">Dalmatian daisy</name>
    <name type="synonym">Chrysanthemum cinerariifolium</name>
    <dbReference type="NCBI Taxonomy" id="118510"/>
    <lineage>
        <taxon>Eukaryota</taxon>
        <taxon>Viridiplantae</taxon>
        <taxon>Streptophyta</taxon>
        <taxon>Embryophyta</taxon>
        <taxon>Tracheophyta</taxon>
        <taxon>Spermatophyta</taxon>
        <taxon>Magnoliopsida</taxon>
        <taxon>eudicotyledons</taxon>
        <taxon>Gunneridae</taxon>
        <taxon>Pentapetalae</taxon>
        <taxon>asterids</taxon>
        <taxon>campanulids</taxon>
        <taxon>Asterales</taxon>
        <taxon>Asteraceae</taxon>
        <taxon>Asteroideae</taxon>
        <taxon>Anthemideae</taxon>
        <taxon>Anthemidinae</taxon>
        <taxon>Tanacetum</taxon>
    </lineage>
</organism>
<proteinExistence type="predicted"/>
<gene>
    <name evidence="1" type="ORF">Tci_860098</name>
</gene>
<name>A0A699RSU3_TANCI</name>
<comment type="caution">
    <text evidence="1">The sequence shown here is derived from an EMBL/GenBank/DDBJ whole genome shotgun (WGS) entry which is preliminary data.</text>
</comment>
<feature type="non-terminal residue" evidence="1">
    <location>
        <position position="156"/>
    </location>
</feature>
<sequence>MPFVGLVGALAAQKAANNAIAAKTTKDVTYRGQTFQMKRTADSILTGSATDRIEQLETQLAFCYTTLLADTLNATCPPERQATIRAALKYIDLARPNWDQKAYRQEFRFYLAEDKRRNRAINPLWEAVVSGKEAVPAKVGELSGLDFGQFEQAVLL</sequence>
<protein>
    <submittedName>
        <fullName evidence="1">Uncharacterized protein</fullName>
    </submittedName>
</protein>
<evidence type="ECO:0000313" key="1">
    <source>
        <dbReference type="EMBL" id="GFC88128.1"/>
    </source>
</evidence>
<dbReference type="EMBL" id="BKCJ011113916">
    <property type="protein sequence ID" value="GFC88128.1"/>
    <property type="molecule type" value="Genomic_DNA"/>
</dbReference>
<dbReference type="AlphaFoldDB" id="A0A699RSU3"/>